<organism evidence="4">
    <name type="scientific">Hymenolepis diminuta</name>
    <name type="common">Rat tapeworm</name>
    <dbReference type="NCBI Taxonomy" id="6216"/>
    <lineage>
        <taxon>Eukaryota</taxon>
        <taxon>Metazoa</taxon>
        <taxon>Spiralia</taxon>
        <taxon>Lophotrochozoa</taxon>
        <taxon>Platyhelminthes</taxon>
        <taxon>Cestoda</taxon>
        <taxon>Eucestoda</taxon>
        <taxon>Cyclophyllidea</taxon>
        <taxon>Hymenolepididae</taxon>
        <taxon>Hymenolepis</taxon>
    </lineage>
</organism>
<dbReference type="Gene3D" id="3.30.70.270">
    <property type="match status" value="1"/>
</dbReference>
<dbReference type="EMBL" id="UYSG01000161">
    <property type="protein sequence ID" value="VDL18483.1"/>
    <property type="molecule type" value="Genomic_DNA"/>
</dbReference>
<dbReference type="Pfam" id="PF00078">
    <property type="entry name" value="RVT_1"/>
    <property type="match status" value="1"/>
</dbReference>
<feature type="domain" description="Reverse transcriptase" evidence="1">
    <location>
        <begin position="10"/>
        <end position="61"/>
    </location>
</feature>
<reference evidence="4" key="1">
    <citation type="submission" date="2017-02" db="UniProtKB">
        <authorList>
            <consortium name="WormBaseParasite"/>
        </authorList>
    </citation>
    <scope>IDENTIFICATION</scope>
</reference>
<evidence type="ECO:0000313" key="4">
    <source>
        <dbReference type="WBParaSite" id="HDID_0000102101-mRNA-1"/>
    </source>
</evidence>
<gene>
    <name evidence="2" type="ORF">HDID_LOCUS1022</name>
</gene>
<dbReference type="SUPFAM" id="SSF56672">
    <property type="entry name" value="DNA/RNA polymerases"/>
    <property type="match status" value="1"/>
</dbReference>
<dbReference type="InterPro" id="IPR043128">
    <property type="entry name" value="Rev_trsase/Diguanyl_cyclase"/>
</dbReference>
<dbReference type="InterPro" id="IPR043502">
    <property type="entry name" value="DNA/RNA_pol_sf"/>
</dbReference>
<dbReference type="AlphaFoldDB" id="A0A0R3S9S4"/>
<dbReference type="WBParaSite" id="HDID_0000102101-mRNA-1">
    <property type="protein sequence ID" value="HDID_0000102101-mRNA-1"/>
    <property type="gene ID" value="HDID_0000102101"/>
</dbReference>
<proteinExistence type="predicted"/>
<reference evidence="2 3" key="2">
    <citation type="submission" date="2018-11" db="EMBL/GenBank/DDBJ databases">
        <authorList>
            <consortium name="Pathogen Informatics"/>
        </authorList>
    </citation>
    <scope>NUCLEOTIDE SEQUENCE [LARGE SCALE GENOMIC DNA]</scope>
</reference>
<evidence type="ECO:0000259" key="1">
    <source>
        <dbReference type="Pfam" id="PF00078"/>
    </source>
</evidence>
<sequence length="185" mass="20657">MILGLVGSAAYLNDIVVVGDSEKELQGHDEKLLYRSQKYGFNLRGDKCQLFLTSVKYLGFISIRPIPVLIQTNSRNCHDAWSSKFKFASSLQPTPPQGYAVEVITRMRGDLLEAKFNVEIGLAQETVGLTLMGYDYNIKYQKKEDFGRVDGPFRLIDNLLAHSCDRKICAAHADGVHSKQSGIGR</sequence>
<evidence type="ECO:0000313" key="3">
    <source>
        <dbReference type="Proteomes" id="UP000274504"/>
    </source>
</evidence>
<dbReference type="Proteomes" id="UP000274504">
    <property type="component" value="Unassembled WGS sequence"/>
</dbReference>
<name>A0A0R3S9S4_HYMDI</name>
<protein>
    <submittedName>
        <fullName evidence="4">Reverse transcriptase domain-containing protein</fullName>
    </submittedName>
</protein>
<evidence type="ECO:0000313" key="2">
    <source>
        <dbReference type="EMBL" id="VDL18483.1"/>
    </source>
</evidence>
<dbReference type="InterPro" id="IPR000477">
    <property type="entry name" value="RT_dom"/>
</dbReference>
<accession>A0A0R3S9S4</accession>
<dbReference type="OrthoDB" id="420169at2759"/>